<dbReference type="PANTHER" id="PTHR42813:SF7">
    <property type="entry name" value="ALCOHOL DEHYDROGENASE (ZN-DEPENDENT)-RELATED"/>
    <property type="match status" value="1"/>
</dbReference>
<dbReference type="Proteomes" id="UP000605897">
    <property type="component" value="Unassembled WGS sequence"/>
</dbReference>
<name>A0ABQ3IRK5_9PSEU</name>
<dbReference type="EMBL" id="BNAU01000002">
    <property type="protein sequence ID" value="GHE92406.1"/>
    <property type="molecule type" value="Genomic_DNA"/>
</dbReference>
<comment type="cofactor">
    <cofactor evidence="1">
        <name>Zn(2+)</name>
        <dbReference type="ChEBI" id="CHEBI:29105"/>
    </cofactor>
</comment>
<dbReference type="SUPFAM" id="SSF50129">
    <property type="entry name" value="GroES-like"/>
    <property type="match status" value="1"/>
</dbReference>
<dbReference type="Gene3D" id="3.90.180.10">
    <property type="entry name" value="Medium-chain alcohol dehydrogenases, catalytic domain"/>
    <property type="match status" value="1"/>
</dbReference>
<dbReference type="RefSeq" id="WP_229874450.1">
    <property type="nucleotide sequence ID" value="NZ_BNAU01000002.1"/>
</dbReference>
<keyword evidence="2" id="KW-0479">Metal-binding</keyword>
<evidence type="ECO:0000256" key="2">
    <source>
        <dbReference type="ARBA" id="ARBA00022723"/>
    </source>
</evidence>
<reference evidence="6" key="1">
    <citation type="journal article" date="2019" name="Int. J. Syst. Evol. Microbiol.">
        <title>The Global Catalogue of Microorganisms (GCM) 10K type strain sequencing project: providing services to taxonomists for standard genome sequencing and annotation.</title>
        <authorList>
            <consortium name="The Broad Institute Genomics Platform"/>
            <consortium name="The Broad Institute Genome Sequencing Center for Infectious Disease"/>
            <person name="Wu L."/>
            <person name="Ma J."/>
        </authorList>
    </citation>
    <scope>NUCLEOTIDE SEQUENCE [LARGE SCALE GENOMIC DNA]</scope>
    <source>
        <strain evidence="6">CGMCC 4.7677</strain>
    </source>
</reference>
<evidence type="ECO:0000259" key="4">
    <source>
        <dbReference type="Pfam" id="PF08240"/>
    </source>
</evidence>
<evidence type="ECO:0000313" key="5">
    <source>
        <dbReference type="EMBL" id="GHE92406.1"/>
    </source>
</evidence>
<dbReference type="SUPFAM" id="SSF51735">
    <property type="entry name" value="NAD(P)-binding Rossmann-fold domains"/>
    <property type="match status" value="1"/>
</dbReference>
<evidence type="ECO:0000313" key="6">
    <source>
        <dbReference type="Proteomes" id="UP000605897"/>
    </source>
</evidence>
<accession>A0ABQ3IRK5</accession>
<feature type="domain" description="Alcohol dehydrogenase-like N-terminal" evidence="4">
    <location>
        <begin position="79"/>
        <end position="196"/>
    </location>
</feature>
<dbReference type="InterPro" id="IPR013154">
    <property type="entry name" value="ADH-like_N"/>
</dbReference>
<keyword evidence="6" id="KW-1185">Reference proteome</keyword>
<organism evidence="5 6">
    <name type="scientific">Amycolatopsis deserti</name>
    <dbReference type="NCBI Taxonomy" id="185696"/>
    <lineage>
        <taxon>Bacteria</taxon>
        <taxon>Bacillati</taxon>
        <taxon>Actinomycetota</taxon>
        <taxon>Actinomycetes</taxon>
        <taxon>Pseudonocardiales</taxon>
        <taxon>Pseudonocardiaceae</taxon>
        <taxon>Amycolatopsis</taxon>
    </lineage>
</organism>
<dbReference type="InterPro" id="IPR011032">
    <property type="entry name" value="GroES-like_sf"/>
</dbReference>
<dbReference type="Gene3D" id="3.40.50.720">
    <property type="entry name" value="NAD(P)-binding Rossmann-like Domain"/>
    <property type="match status" value="1"/>
</dbReference>
<evidence type="ECO:0000256" key="3">
    <source>
        <dbReference type="ARBA" id="ARBA00022833"/>
    </source>
</evidence>
<dbReference type="InterPro" id="IPR036291">
    <property type="entry name" value="NAD(P)-bd_dom_sf"/>
</dbReference>
<comment type="caution">
    <text evidence="5">The sequence shown here is derived from an EMBL/GenBank/DDBJ whole genome shotgun (WGS) entry which is preliminary data.</text>
</comment>
<proteinExistence type="predicted"/>
<evidence type="ECO:0000256" key="1">
    <source>
        <dbReference type="ARBA" id="ARBA00001947"/>
    </source>
</evidence>
<gene>
    <name evidence="5" type="ORF">GCM10017786_26330</name>
</gene>
<sequence length="406" mass="42641">MATDRPIPPRNALAHYAAMLTPNALNAAALALWRDAPARWTRIVGAVRGRRRASMRGLVVLPGGGPRWRSVPAPSLPGPAGALVRPLAVATCDLDRAMMLGRTPFPLPLHLGHECVAEVLEVGDFVRSVRPGQRVVVPFQISCGACPPCRHGFTGSCTAVPPASMYGFGLAGGLWGGALADRLAVPFADAMLVPLPEGIDPAAAAGVADSVSDAYRQVAPHLPALLAREPDAEVLIVGRTTRRDPLTSSTVLYAGLIARALGARRVSVADSRPGVRELAAGLGLGALDARRPREWPTAPLTVDATGTPAGLRQVLRHTAPDGVCTCVWSLHRRAAVPLAAAYVRNVTVHIGRSHVRTLIPEVLALMADGRLRPEVVTSNTAPFSAAPAALREHCHDDAIKTVLVAD</sequence>
<dbReference type="PANTHER" id="PTHR42813">
    <property type="entry name" value="ZINC-TYPE ALCOHOL DEHYDROGENASE-LIKE"/>
    <property type="match status" value="1"/>
</dbReference>
<keyword evidence="3" id="KW-0862">Zinc</keyword>
<dbReference type="Pfam" id="PF08240">
    <property type="entry name" value="ADH_N"/>
    <property type="match status" value="1"/>
</dbReference>
<protein>
    <submittedName>
        <fullName evidence="5">Alcohol dehydrogenase</fullName>
    </submittedName>
</protein>